<dbReference type="RefSeq" id="WP_147107049.1">
    <property type="nucleotide sequence ID" value="NZ_BJVJ01000021.1"/>
</dbReference>
<evidence type="ECO:0000313" key="2">
    <source>
        <dbReference type="EMBL" id="GEL23621.1"/>
    </source>
</evidence>
<dbReference type="PANTHER" id="PTHR38011">
    <property type="entry name" value="DIHYDROFOLATE REDUCTASE FAMILY PROTEIN (AFU_ORTHOLOGUE AFUA_8G06820)"/>
    <property type="match status" value="1"/>
</dbReference>
<dbReference type="Pfam" id="PF01872">
    <property type="entry name" value="RibD_C"/>
    <property type="match status" value="1"/>
</dbReference>
<proteinExistence type="predicted"/>
<feature type="domain" description="Bacterial bifunctional deaminase-reductase C-terminal" evidence="1">
    <location>
        <begin position="4"/>
        <end position="203"/>
    </location>
</feature>
<dbReference type="PANTHER" id="PTHR38011:SF12">
    <property type="entry name" value="BIFUNCTIONAL DEAMINASE-REDUCTASE DOMAIN PROTEIN"/>
    <property type="match status" value="1"/>
</dbReference>
<accession>A0A511DFQ8</accession>
<comment type="caution">
    <text evidence="2">The sequence shown here is derived from an EMBL/GenBank/DDBJ whole genome shotgun (WGS) entry which is preliminary data.</text>
</comment>
<dbReference type="Gene3D" id="3.40.430.10">
    <property type="entry name" value="Dihydrofolate Reductase, subunit A"/>
    <property type="match status" value="1"/>
</dbReference>
<keyword evidence="3" id="KW-1185">Reference proteome</keyword>
<dbReference type="EMBL" id="BJVJ01000021">
    <property type="protein sequence ID" value="GEL23621.1"/>
    <property type="molecule type" value="Genomic_DNA"/>
</dbReference>
<sequence length="214" mass="22580">MTGKLRVSVAVSLDGYMAGPDQSLDAPLGVGGARLHEWFYPTRTFRSMVGEEGGTTGVDDGVAIAAAAGVGATIMGRNMFGPVRGGWGDESWTGWWGDDPVYHHPVFVLTHHEREPVEMKGGTTFHFVTGGIEDALAQARAAAGDADIRIGGGAATIRQYLQAGHVDTMHLAVVPVLFGRGARLLDGVDSDGYVCTELVASEKVTHVRFDRSGG</sequence>
<dbReference type="GO" id="GO:0009231">
    <property type="term" value="P:riboflavin biosynthetic process"/>
    <property type="evidence" value="ECO:0007669"/>
    <property type="project" value="InterPro"/>
</dbReference>
<name>A0A511DFQ8_9PSEU</name>
<dbReference type="InterPro" id="IPR002734">
    <property type="entry name" value="RibDG_C"/>
</dbReference>
<evidence type="ECO:0000259" key="1">
    <source>
        <dbReference type="Pfam" id="PF01872"/>
    </source>
</evidence>
<gene>
    <name evidence="2" type="ORF">PSU4_25750</name>
</gene>
<dbReference type="OrthoDB" id="2313602at2"/>
<dbReference type="InterPro" id="IPR024072">
    <property type="entry name" value="DHFR-like_dom_sf"/>
</dbReference>
<dbReference type="InterPro" id="IPR050765">
    <property type="entry name" value="Riboflavin_Biosynth_HTPR"/>
</dbReference>
<dbReference type="AlphaFoldDB" id="A0A511DFQ8"/>
<evidence type="ECO:0000313" key="3">
    <source>
        <dbReference type="Proteomes" id="UP000321685"/>
    </source>
</evidence>
<reference evidence="2 3" key="1">
    <citation type="submission" date="2019-07" db="EMBL/GenBank/DDBJ databases">
        <title>Whole genome shotgun sequence of Pseudonocardia sulfidoxydans NBRC 16205.</title>
        <authorList>
            <person name="Hosoyama A."/>
            <person name="Uohara A."/>
            <person name="Ohji S."/>
            <person name="Ichikawa N."/>
        </authorList>
    </citation>
    <scope>NUCLEOTIDE SEQUENCE [LARGE SCALE GENOMIC DNA]</scope>
    <source>
        <strain evidence="2 3">NBRC 16205</strain>
    </source>
</reference>
<dbReference type="SUPFAM" id="SSF53597">
    <property type="entry name" value="Dihydrofolate reductase-like"/>
    <property type="match status" value="1"/>
</dbReference>
<dbReference type="Proteomes" id="UP000321685">
    <property type="component" value="Unassembled WGS sequence"/>
</dbReference>
<dbReference type="GO" id="GO:0008703">
    <property type="term" value="F:5-amino-6-(5-phosphoribosylamino)uracil reductase activity"/>
    <property type="evidence" value="ECO:0007669"/>
    <property type="project" value="InterPro"/>
</dbReference>
<protein>
    <submittedName>
        <fullName evidence="2">Deaminase reductase</fullName>
    </submittedName>
</protein>
<organism evidence="2 3">
    <name type="scientific">Pseudonocardia sulfidoxydans NBRC 16205</name>
    <dbReference type="NCBI Taxonomy" id="1223511"/>
    <lineage>
        <taxon>Bacteria</taxon>
        <taxon>Bacillati</taxon>
        <taxon>Actinomycetota</taxon>
        <taxon>Actinomycetes</taxon>
        <taxon>Pseudonocardiales</taxon>
        <taxon>Pseudonocardiaceae</taxon>
        <taxon>Pseudonocardia</taxon>
    </lineage>
</organism>